<protein>
    <recommendedName>
        <fullName evidence="3">Adhesin domain-containing protein</fullName>
    </recommendedName>
</protein>
<proteinExistence type="predicted"/>
<sequence>MKKSQIISGYKKSVYLILIMLLFATMGSVAEPLSNVFTKTIQLGGHPTISYRLYDVSAEVIVTDKQELKIEMEYMVDGKPEEVERLKDMFEKTVIQSDHQEVAEVDLSFQNNFELEIMGMKWSKLIFKSDTKQTIKLKEFKVKRCRIWVPKQSDVDLQSKYSTIDFYEDVYGYCNIDIYDSKVNLNSVSKSLMGEAKYSSLSLGDVAKADVNLYECKFKAGEVRDATIKAKYSSINTNNLQTLNLDMYEGTAGFGNVRRGQISNKYAHITIMEGNELDLSVYEGSLTFDRISRLKLNAKYMELKGDFIDELYLNEAYENEIKLSKVNAVESKDGKYNEFTIGDLCDRFIHSGYEDEIEISALETGFKTLSFQGKYLEITLSMVSPPAYIFKGNVQYPSFSINESDYTIRKKIGDSSKLEFNYEFKSPHESSPEITIEGYEIDFSILN</sequence>
<evidence type="ECO:0000313" key="1">
    <source>
        <dbReference type="EMBL" id="MBR8536828.1"/>
    </source>
</evidence>
<dbReference type="RefSeq" id="WP_212191856.1">
    <property type="nucleotide sequence ID" value="NZ_JAGTAR010000023.1"/>
</dbReference>
<dbReference type="EMBL" id="JAGTAR010000023">
    <property type="protein sequence ID" value="MBR8536828.1"/>
    <property type="molecule type" value="Genomic_DNA"/>
</dbReference>
<comment type="caution">
    <text evidence="1">The sequence shown here is derived from an EMBL/GenBank/DDBJ whole genome shotgun (WGS) entry which is preliminary data.</text>
</comment>
<evidence type="ECO:0000313" key="2">
    <source>
        <dbReference type="Proteomes" id="UP000679220"/>
    </source>
</evidence>
<keyword evidence="2" id="KW-1185">Reference proteome</keyword>
<dbReference type="Proteomes" id="UP000679220">
    <property type="component" value="Unassembled WGS sequence"/>
</dbReference>
<organism evidence="1 2">
    <name type="scientific">Carboxylicivirga sediminis</name>
    <dbReference type="NCBI Taxonomy" id="2006564"/>
    <lineage>
        <taxon>Bacteria</taxon>
        <taxon>Pseudomonadati</taxon>
        <taxon>Bacteroidota</taxon>
        <taxon>Bacteroidia</taxon>
        <taxon>Marinilabiliales</taxon>
        <taxon>Marinilabiliaceae</taxon>
        <taxon>Carboxylicivirga</taxon>
    </lineage>
</organism>
<name>A0A941F6G1_9BACT</name>
<gene>
    <name evidence="1" type="ORF">KDU71_14735</name>
</gene>
<accession>A0A941F6G1</accession>
<evidence type="ECO:0008006" key="3">
    <source>
        <dbReference type="Google" id="ProtNLM"/>
    </source>
</evidence>
<reference evidence="1" key="2">
    <citation type="submission" date="2021-04" db="EMBL/GenBank/DDBJ databases">
        <authorList>
            <person name="Zhang T."/>
            <person name="Zhang Y."/>
            <person name="Lu D."/>
            <person name="Zuo D."/>
            <person name="Du Z."/>
        </authorList>
    </citation>
    <scope>NUCLEOTIDE SEQUENCE</scope>
    <source>
        <strain evidence="1">JR1</strain>
    </source>
</reference>
<dbReference type="AlphaFoldDB" id="A0A941F6G1"/>
<reference evidence="1" key="1">
    <citation type="journal article" date="2018" name="Int. J. Syst. Evol. Microbiol.">
        <title>Carboxylicivirga sediminis sp. nov., isolated from coastal sediment.</title>
        <authorList>
            <person name="Wang F.Q."/>
            <person name="Ren L.H."/>
            <person name="Zou R.J."/>
            <person name="Sun Y.Z."/>
            <person name="Liu X.J."/>
            <person name="Jiang F."/>
            <person name="Liu L.J."/>
        </authorList>
    </citation>
    <scope>NUCLEOTIDE SEQUENCE</scope>
    <source>
        <strain evidence="1">JR1</strain>
    </source>
</reference>